<accession>A0ABX0Y695</accession>
<dbReference type="Proteomes" id="UP000722989">
    <property type="component" value="Unassembled WGS sequence"/>
</dbReference>
<dbReference type="InterPro" id="IPR029065">
    <property type="entry name" value="Enolase_C-like"/>
</dbReference>
<comment type="caution">
    <text evidence="3">The sequence shown here is derived from an EMBL/GenBank/DDBJ whole genome shotgun (WGS) entry which is preliminary data.</text>
</comment>
<dbReference type="CDD" id="cd03316">
    <property type="entry name" value="MR_like"/>
    <property type="match status" value="1"/>
</dbReference>
<sequence length="394" mass="42788">MKISKVETIWCAAGASPALTFVRLHTDGGVVGLGETYYTPLSVASYVHEVLAPYVIGRDVLRDGSIWEELYAQSARRGAGGTDMRALSAVDLAVWDLRGKLLDVPVYVLLGGNDKPSGVRMYNTCAGRTYAAAPAVGRGESAEHDDLWRWRHAPAELAAELRDEGFAGMKVWPFDEAAAEDQGRRISAGALRAGTAILEAIRGAVGGDLELMLEGHGQWQIEPAAQILRAVEPLSLQWAEDMILAHDPEALRTLAARTSVPIAASEYLMGRWQYRAVLSSQSISYLHLDPTWCGGITEAQRILALASSFGVVCSMHDCTGPMNLLAGLHLASANRIVGYQEVVRGFLSDLYPEMVDTTWLRRDGRMIVPDAPGLGGELSDRYLARPDLIRSVTE</sequence>
<dbReference type="InterPro" id="IPR013341">
    <property type="entry name" value="Mandelate_racemase_N_dom"/>
</dbReference>
<dbReference type="Pfam" id="PF13378">
    <property type="entry name" value="MR_MLE_C"/>
    <property type="match status" value="1"/>
</dbReference>
<dbReference type="PANTHER" id="PTHR48080:SF2">
    <property type="entry name" value="D-GALACTONATE DEHYDRATASE"/>
    <property type="match status" value="1"/>
</dbReference>
<reference evidence="3 4" key="1">
    <citation type="submission" date="2020-03" db="EMBL/GenBank/DDBJ databases">
        <title>WGS of the type strain of Planosporangium spp.</title>
        <authorList>
            <person name="Thawai C."/>
        </authorList>
    </citation>
    <scope>NUCLEOTIDE SEQUENCE [LARGE SCALE GENOMIC DNA]</scope>
    <source>
        <strain evidence="3 4">TBRC 5610</strain>
    </source>
</reference>
<dbReference type="RefSeq" id="WP_167927860.1">
    <property type="nucleotide sequence ID" value="NZ_JAATVY010000023.1"/>
</dbReference>
<dbReference type="SMART" id="SM00922">
    <property type="entry name" value="MR_MLE"/>
    <property type="match status" value="1"/>
</dbReference>
<dbReference type="Pfam" id="PF02746">
    <property type="entry name" value="MR_MLE_N"/>
    <property type="match status" value="1"/>
</dbReference>
<proteinExistence type="predicted"/>
<evidence type="ECO:0000259" key="2">
    <source>
        <dbReference type="SMART" id="SM00922"/>
    </source>
</evidence>
<dbReference type="InterPro" id="IPR013342">
    <property type="entry name" value="Mandelate_racemase_C"/>
</dbReference>
<evidence type="ECO:0000313" key="4">
    <source>
        <dbReference type="Proteomes" id="UP000722989"/>
    </source>
</evidence>
<dbReference type="SUPFAM" id="SSF51604">
    <property type="entry name" value="Enolase C-terminal domain-like"/>
    <property type="match status" value="1"/>
</dbReference>
<evidence type="ECO:0000313" key="3">
    <source>
        <dbReference type="EMBL" id="NJC72950.1"/>
    </source>
</evidence>
<dbReference type="InterPro" id="IPR034593">
    <property type="entry name" value="DgoD-like"/>
</dbReference>
<dbReference type="InterPro" id="IPR029017">
    <property type="entry name" value="Enolase-like_N"/>
</dbReference>
<dbReference type="InterPro" id="IPR036849">
    <property type="entry name" value="Enolase-like_C_sf"/>
</dbReference>
<dbReference type="PANTHER" id="PTHR48080">
    <property type="entry name" value="D-GALACTONATE DEHYDRATASE-RELATED"/>
    <property type="match status" value="1"/>
</dbReference>
<keyword evidence="4" id="KW-1185">Reference proteome</keyword>
<feature type="domain" description="Mandelate racemase/muconate lactonizing enzyme C-terminal" evidence="2">
    <location>
        <begin position="154"/>
        <end position="261"/>
    </location>
</feature>
<keyword evidence="1" id="KW-0456">Lyase</keyword>
<dbReference type="SFLD" id="SFLDG00179">
    <property type="entry name" value="mandelate_racemase"/>
    <property type="match status" value="1"/>
</dbReference>
<dbReference type="Gene3D" id="3.20.20.120">
    <property type="entry name" value="Enolase-like C-terminal domain"/>
    <property type="match status" value="1"/>
</dbReference>
<gene>
    <name evidence="3" type="ORF">HC031_25000</name>
</gene>
<dbReference type="Gene3D" id="3.30.390.10">
    <property type="entry name" value="Enolase-like, N-terminal domain"/>
    <property type="match status" value="1"/>
</dbReference>
<organism evidence="3 4">
    <name type="scientific">Planosporangium thailandense</name>
    <dbReference type="NCBI Taxonomy" id="765197"/>
    <lineage>
        <taxon>Bacteria</taxon>
        <taxon>Bacillati</taxon>
        <taxon>Actinomycetota</taxon>
        <taxon>Actinomycetes</taxon>
        <taxon>Micromonosporales</taxon>
        <taxon>Micromonosporaceae</taxon>
        <taxon>Planosporangium</taxon>
    </lineage>
</organism>
<dbReference type="SFLD" id="SFLDS00001">
    <property type="entry name" value="Enolase"/>
    <property type="match status" value="1"/>
</dbReference>
<dbReference type="SUPFAM" id="SSF54826">
    <property type="entry name" value="Enolase N-terminal domain-like"/>
    <property type="match status" value="1"/>
</dbReference>
<dbReference type="EMBL" id="JAATVY010000023">
    <property type="protein sequence ID" value="NJC72950.1"/>
    <property type="molecule type" value="Genomic_DNA"/>
</dbReference>
<name>A0ABX0Y695_9ACTN</name>
<protein>
    <submittedName>
        <fullName evidence="3">Mandelate racemase/muconate lactonizing enzyme family protein</fullName>
    </submittedName>
</protein>
<evidence type="ECO:0000256" key="1">
    <source>
        <dbReference type="ARBA" id="ARBA00023239"/>
    </source>
</evidence>